<evidence type="ECO:0000256" key="1">
    <source>
        <dbReference type="SAM" id="Phobius"/>
    </source>
</evidence>
<dbReference type="EMBL" id="CAMXCT030001558">
    <property type="protein sequence ID" value="CAL4778507.1"/>
    <property type="molecule type" value="Genomic_DNA"/>
</dbReference>
<keyword evidence="5" id="KW-1185">Reference proteome</keyword>
<dbReference type="OrthoDB" id="428122at2759"/>
<feature type="transmembrane region" description="Helical" evidence="1">
    <location>
        <begin position="154"/>
        <end position="178"/>
    </location>
</feature>
<name>A0A9P1CGT1_9DINO</name>
<keyword evidence="1" id="KW-1133">Transmembrane helix</keyword>
<dbReference type="EMBL" id="CAMXCT020001558">
    <property type="protein sequence ID" value="CAL1144570.1"/>
    <property type="molecule type" value="Genomic_DNA"/>
</dbReference>
<keyword evidence="1" id="KW-0472">Membrane</keyword>
<feature type="transmembrane region" description="Helical" evidence="1">
    <location>
        <begin position="44"/>
        <end position="68"/>
    </location>
</feature>
<gene>
    <name evidence="2" type="ORF">C1SCF055_LOCUS18122</name>
</gene>
<organism evidence="2">
    <name type="scientific">Cladocopium goreaui</name>
    <dbReference type="NCBI Taxonomy" id="2562237"/>
    <lineage>
        <taxon>Eukaryota</taxon>
        <taxon>Sar</taxon>
        <taxon>Alveolata</taxon>
        <taxon>Dinophyceae</taxon>
        <taxon>Suessiales</taxon>
        <taxon>Symbiodiniaceae</taxon>
        <taxon>Cladocopium</taxon>
    </lineage>
</organism>
<evidence type="ECO:0000313" key="4">
    <source>
        <dbReference type="EMBL" id="CAL4778507.1"/>
    </source>
</evidence>
<comment type="caution">
    <text evidence="2">The sequence shown here is derived from an EMBL/GenBank/DDBJ whole genome shotgun (WGS) entry which is preliminary data.</text>
</comment>
<evidence type="ECO:0000313" key="2">
    <source>
        <dbReference type="EMBL" id="CAI3991195.1"/>
    </source>
</evidence>
<feature type="transmembrane region" description="Helical" evidence="1">
    <location>
        <begin position="131"/>
        <end position="148"/>
    </location>
</feature>
<evidence type="ECO:0000313" key="5">
    <source>
        <dbReference type="Proteomes" id="UP001152797"/>
    </source>
</evidence>
<reference evidence="2" key="1">
    <citation type="submission" date="2022-10" db="EMBL/GenBank/DDBJ databases">
        <authorList>
            <person name="Chen Y."/>
            <person name="Dougan E. K."/>
            <person name="Chan C."/>
            <person name="Rhodes N."/>
            <person name="Thang M."/>
        </authorList>
    </citation>
    <scope>NUCLEOTIDE SEQUENCE</scope>
</reference>
<dbReference type="EMBL" id="CAMXCT010001558">
    <property type="protein sequence ID" value="CAI3991195.1"/>
    <property type="molecule type" value="Genomic_DNA"/>
</dbReference>
<accession>A0A9P1CGT1</accession>
<evidence type="ECO:0000313" key="3">
    <source>
        <dbReference type="EMBL" id="CAL1144570.1"/>
    </source>
</evidence>
<protein>
    <submittedName>
        <fullName evidence="4">VASt domain-containing protein</fullName>
    </submittedName>
</protein>
<sequence length="277" mass="31252">MTLWECDVYCKVEILNALTMLPPLFSAALACYMVKPKVWWRSSAAFFLICGWMVMIPFSTASHLYCAFNGKYSHILMRLDQTGIAIASVMVGWALSKCPNFTSFLSVAGVCICGLMWFGPEYLRIHVEWRTVSLAGMVLAYLSPMFWMRDTFDWSIPPLLMCFATGFILAVFAPLGAYSHPLFHVILIPYTFYVSKSAMNYEQSQESRLLGMDPEMSLEEGSCDEASSVAASRWAPDLGMEEIRLQVSDCWNTGDAKAHEYLVKDPELGEHPQKFDS</sequence>
<reference evidence="3" key="2">
    <citation type="submission" date="2024-04" db="EMBL/GenBank/DDBJ databases">
        <authorList>
            <person name="Chen Y."/>
            <person name="Shah S."/>
            <person name="Dougan E. K."/>
            <person name="Thang M."/>
            <person name="Chan C."/>
        </authorList>
    </citation>
    <scope>NUCLEOTIDE SEQUENCE [LARGE SCALE GENOMIC DNA]</scope>
</reference>
<feature type="transmembrane region" description="Helical" evidence="1">
    <location>
        <begin position="101"/>
        <end position="119"/>
    </location>
</feature>
<proteinExistence type="predicted"/>
<dbReference type="Proteomes" id="UP001152797">
    <property type="component" value="Unassembled WGS sequence"/>
</dbReference>
<dbReference type="AlphaFoldDB" id="A0A9P1CGT1"/>
<keyword evidence="1" id="KW-0812">Transmembrane</keyword>